<dbReference type="GO" id="GO:0051707">
    <property type="term" value="P:response to other organism"/>
    <property type="evidence" value="ECO:0007669"/>
    <property type="project" value="UniProtKB-ARBA"/>
</dbReference>
<evidence type="ECO:0000256" key="8">
    <source>
        <dbReference type="ARBA" id="ARBA00023136"/>
    </source>
</evidence>
<keyword evidence="4 10" id="KW-0812">Transmembrane</keyword>
<dbReference type="Pfam" id="PF08263">
    <property type="entry name" value="LRRNT_2"/>
    <property type="match status" value="1"/>
</dbReference>
<dbReference type="InterPro" id="IPR008271">
    <property type="entry name" value="Ser/Thr_kinase_AS"/>
</dbReference>
<dbReference type="GO" id="GO:0006952">
    <property type="term" value="P:defense response"/>
    <property type="evidence" value="ECO:0007669"/>
    <property type="project" value="UniProtKB-ARBA"/>
</dbReference>
<keyword evidence="9" id="KW-0325">Glycoprotein</keyword>
<gene>
    <name evidence="13" type="ORF">HYC85_001165</name>
</gene>
<comment type="caution">
    <text evidence="13">The sequence shown here is derived from an EMBL/GenBank/DDBJ whole genome shotgun (WGS) entry which is preliminary data.</text>
</comment>
<reference evidence="14" key="1">
    <citation type="journal article" date="2020" name="Nat. Commun.">
        <title>Genome assembly of wild tea tree DASZ reveals pedigree and selection history of tea varieties.</title>
        <authorList>
            <person name="Zhang W."/>
            <person name="Zhang Y."/>
            <person name="Qiu H."/>
            <person name="Guo Y."/>
            <person name="Wan H."/>
            <person name="Zhang X."/>
            <person name="Scossa F."/>
            <person name="Alseekh S."/>
            <person name="Zhang Q."/>
            <person name="Wang P."/>
            <person name="Xu L."/>
            <person name="Schmidt M.H."/>
            <person name="Jia X."/>
            <person name="Li D."/>
            <person name="Zhu A."/>
            <person name="Guo F."/>
            <person name="Chen W."/>
            <person name="Ni D."/>
            <person name="Usadel B."/>
            <person name="Fernie A.R."/>
            <person name="Wen W."/>
        </authorList>
    </citation>
    <scope>NUCLEOTIDE SEQUENCE [LARGE SCALE GENOMIC DNA]</scope>
    <source>
        <strain evidence="14">cv. G240</strain>
    </source>
</reference>
<dbReference type="EMBL" id="JACBKZ010000001">
    <property type="protein sequence ID" value="KAF5959956.1"/>
    <property type="molecule type" value="Genomic_DNA"/>
</dbReference>
<evidence type="ECO:0000256" key="6">
    <source>
        <dbReference type="ARBA" id="ARBA00022737"/>
    </source>
</evidence>
<dbReference type="PRINTS" id="PR00019">
    <property type="entry name" value="LEURICHRPT"/>
</dbReference>
<dbReference type="InterPro" id="IPR011009">
    <property type="entry name" value="Kinase-like_dom_sf"/>
</dbReference>
<evidence type="ECO:0000256" key="2">
    <source>
        <dbReference type="ARBA" id="ARBA00008684"/>
    </source>
</evidence>
<organism evidence="13 14">
    <name type="scientific">Camellia sinensis</name>
    <name type="common">Tea plant</name>
    <name type="synonym">Thea sinensis</name>
    <dbReference type="NCBI Taxonomy" id="4442"/>
    <lineage>
        <taxon>Eukaryota</taxon>
        <taxon>Viridiplantae</taxon>
        <taxon>Streptophyta</taxon>
        <taxon>Embryophyta</taxon>
        <taxon>Tracheophyta</taxon>
        <taxon>Spermatophyta</taxon>
        <taxon>Magnoliopsida</taxon>
        <taxon>eudicotyledons</taxon>
        <taxon>Gunneridae</taxon>
        <taxon>Pentapetalae</taxon>
        <taxon>asterids</taxon>
        <taxon>Ericales</taxon>
        <taxon>Theaceae</taxon>
        <taxon>Camellia</taxon>
    </lineage>
</organism>
<comment type="similarity">
    <text evidence="2">Belongs to the protein kinase superfamily. Ser/Thr protein kinase family.</text>
</comment>
<feature type="transmembrane region" description="Helical" evidence="10">
    <location>
        <begin position="638"/>
        <end position="665"/>
    </location>
</feature>
<dbReference type="Pfam" id="PF23598">
    <property type="entry name" value="LRR_14"/>
    <property type="match status" value="1"/>
</dbReference>
<feature type="chain" id="PRO_5029675105" description="Protein kinase domain-containing protein" evidence="11">
    <location>
        <begin position="29"/>
        <end position="962"/>
    </location>
</feature>
<dbReference type="InterPro" id="IPR000719">
    <property type="entry name" value="Prot_kinase_dom"/>
</dbReference>
<dbReference type="PROSITE" id="PS50011">
    <property type="entry name" value="PROTEIN_KINASE_DOM"/>
    <property type="match status" value="1"/>
</dbReference>
<dbReference type="SUPFAM" id="SSF56112">
    <property type="entry name" value="Protein kinase-like (PK-like)"/>
    <property type="match status" value="1"/>
</dbReference>
<feature type="domain" description="Protein kinase" evidence="12">
    <location>
        <begin position="697"/>
        <end position="943"/>
    </location>
</feature>
<dbReference type="Gene3D" id="3.80.10.10">
    <property type="entry name" value="Ribonuclease Inhibitor"/>
    <property type="match status" value="4"/>
</dbReference>
<accession>A0A7J7I625</accession>
<dbReference type="PANTHER" id="PTHR48056">
    <property type="entry name" value="LRR RECEPTOR-LIKE SERINE/THREONINE-PROTEIN KINASE-RELATED"/>
    <property type="match status" value="1"/>
</dbReference>
<name>A0A7J7I625_CAMSI</name>
<keyword evidence="8 10" id="KW-0472">Membrane</keyword>
<reference evidence="13 14" key="2">
    <citation type="submission" date="2020-07" db="EMBL/GenBank/DDBJ databases">
        <title>Genome assembly of wild tea tree DASZ reveals pedigree and selection history of tea varieties.</title>
        <authorList>
            <person name="Zhang W."/>
        </authorList>
    </citation>
    <scope>NUCLEOTIDE SEQUENCE [LARGE SCALE GENOMIC DNA]</scope>
    <source>
        <strain evidence="14">cv. G240</strain>
        <tissue evidence="13">Leaf</tissue>
    </source>
</reference>
<evidence type="ECO:0000256" key="7">
    <source>
        <dbReference type="ARBA" id="ARBA00022989"/>
    </source>
</evidence>
<evidence type="ECO:0000313" key="14">
    <source>
        <dbReference type="Proteomes" id="UP000593564"/>
    </source>
</evidence>
<evidence type="ECO:0000259" key="12">
    <source>
        <dbReference type="PROSITE" id="PS50011"/>
    </source>
</evidence>
<dbReference type="InterPro" id="IPR025875">
    <property type="entry name" value="Leu-rich_rpt_4"/>
</dbReference>
<evidence type="ECO:0000256" key="4">
    <source>
        <dbReference type="ARBA" id="ARBA00022692"/>
    </source>
</evidence>
<feature type="signal peptide" evidence="11">
    <location>
        <begin position="1"/>
        <end position="28"/>
    </location>
</feature>
<dbReference type="PANTHER" id="PTHR48056:SF29">
    <property type="entry name" value="RECEPTOR-LIKE PROTEIN KINASE HSL1"/>
    <property type="match status" value="1"/>
</dbReference>
<dbReference type="SMART" id="SM00369">
    <property type="entry name" value="LRR_TYP"/>
    <property type="match status" value="6"/>
</dbReference>
<keyword evidence="6" id="KW-0677">Repeat</keyword>
<dbReference type="InterPro" id="IPR013210">
    <property type="entry name" value="LRR_N_plant-typ"/>
</dbReference>
<dbReference type="FunFam" id="3.80.10.10:FF:000824">
    <property type="entry name" value="Receptor-like protein kinase HSL1 isoform A"/>
    <property type="match status" value="1"/>
</dbReference>
<dbReference type="AlphaFoldDB" id="A0A7J7I625"/>
<dbReference type="Pfam" id="PF13855">
    <property type="entry name" value="LRR_8"/>
    <property type="match status" value="1"/>
</dbReference>
<keyword evidence="5 11" id="KW-0732">Signal</keyword>
<keyword evidence="14" id="KW-1185">Reference proteome</keyword>
<dbReference type="InterPro" id="IPR050647">
    <property type="entry name" value="Plant_LRR-RLKs"/>
</dbReference>
<dbReference type="Pfam" id="PF07714">
    <property type="entry name" value="PK_Tyr_Ser-Thr"/>
    <property type="match status" value="1"/>
</dbReference>
<evidence type="ECO:0000256" key="1">
    <source>
        <dbReference type="ARBA" id="ARBA00004167"/>
    </source>
</evidence>
<evidence type="ECO:0000313" key="13">
    <source>
        <dbReference type="EMBL" id="KAF5959956.1"/>
    </source>
</evidence>
<dbReference type="GO" id="GO:0005524">
    <property type="term" value="F:ATP binding"/>
    <property type="evidence" value="ECO:0007669"/>
    <property type="project" value="InterPro"/>
</dbReference>
<dbReference type="InterPro" id="IPR032675">
    <property type="entry name" value="LRR_dom_sf"/>
</dbReference>
<dbReference type="Pfam" id="PF00560">
    <property type="entry name" value="LRR_1"/>
    <property type="match status" value="1"/>
</dbReference>
<dbReference type="InterPro" id="IPR001611">
    <property type="entry name" value="Leu-rich_rpt"/>
</dbReference>
<dbReference type="InterPro" id="IPR001245">
    <property type="entry name" value="Ser-Thr/Tyr_kinase_cat_dom"/>
</dbReference>
<protein>
    <recommendedName>
        <fullName evidence="12">Protein kinase domain-containing protein</fullName>
    </recommendedName>
</protein>
<dbReference type="FunFam" id="3.80.10.10:FF:000233">
    <property type="entry name" value="Leucine-rich repeat receptor-like protein kinase TDR"/>
    <property type="match status" value="1"/>
</dbReference>
<evidence type="ECO:0000256" key="10">
    <source>
        <dbReference type="SAM" id="Phobius"/>
    </source>
</evidence>
<evidence type="ECO:0000256" key="9">
    <source>
        <dbReference type="ARBA" id="ARBA00023180"/>
    </source>
</evidence>
<dbReference type="Gene3D" id="1.10.510.10">
    <property type="entry name" value="Transferase(Phosphotransferase) domain 1"/>
    <property type="match status" value="1"/>
</dbReference>
<dbReference type="InterPro" id="IPR055414">
    <property type="entry name" value="LRR_R13L4/SHOC2-like"/>
</dbReference>
<dbReference type="InterPro" id="IPR003591">
    <property type="entry name" value="Leu-rich_rpt_typical-subtyp"/>
</dbReference>
<dbReference type="SUPFAM" id="SSF52047">
    <property type="entry name" value="RNI-like"/>
    <property type="match status" value="2"/>
</dbReference>
<dbReference type="FunFam" id="3.80.10.10:FF:000041">
    <property type="entry name" value="LRR receptor-like serine/threonine-protein kinase ERECTA"/>
    <property type="match status" value="1"/>
</dbReference>
<sequence>MSKITPTTSFQILLSIFALPLLILPLHGNSQSTDSEQTILLRLKRHWSNPPSINHWTPSPPNSNSSTHCNWPEVTCSNGSVTGLSLIDKTITAPIPPFICDLKNLTAIDLQYNYIPGPFPTALYNCTKLEHLDLSQNLFVGCIPGDVDRLSTHLRTFNLSGNNFTCDIPAAIGRFPELTTLRLYLNEFNGSFPPEIGNLSRLEMLELSDNEFAPMAIPSTFTQLRKLKQLLIKDSRLIGEIPETIGNLAELEELDLSNNNLTGTIPSGLLLLKNLTIVYLFKNHLSRPIPQPIEALKMEEFDLSENNLTGTIPDDFGTLTQLSVLSLFSNQLSGEIPESISRLPSLRYATLSSNNLSGTLPPDLGQYSILQGFEVAQNHFTGKVPEYLCANGGLIGIAAYDNNLSGELPNSLGNCSSLLIVRVNGNRLSGSISAGLWTSTNLTLLMLSDNSFTGHLPRTLAPSLLRLEISNNKFSGEISTGLSSWKHLTVFSASNNLFVGTIPQELTTLSQLTTLLLDGNLFSGHLPSDIVSWKSLTTLNLSRNQLSGSIPAKLGSLPSLTVLDLSRNAFSGQIPTQIGLLKLTSLNLSSNCLTGRIPSEFENTFFNASFLNNTGLCASNPSLGLEICSSRFENSSKLFSRLLAIIIGIATVLLASAMLLTFFLIKTKGRESDSMWELTYYQKLNLSFKESDILSNLTENNVIGSGGSGKTVKRIQNIKLDQKLEKQFLAEVEILGTIHHSNVVNLLSCISSETTKLIVYEYLGNHSLDSWLHGKKRQSISDSDLGVVLDWPKRLKIAVGAARGLCYMHHDCKPSVIHRDVKSSNILLDSQFNAKVGDFGLAKILVKHGGPNTMSTAIGSFGLHCSRTSKVNEKIDVYSFGVVLLELVTGKKANDENEAIVALKQGNYRGNNSEKHREALMQRLSMIAARAPEGPLELRHARATTLGPTFKHDGFKLLTDWH</sequence>
<evidence type="ECO:0000256" key="5">
    <source>
        <dbReference type="ARBA" id="ARBA00022729"/>
    </source>
</evidence>
<evidence type="ECO:0000256" key="11">
    <source>
        <dbReference type="SAM" id="SignalP"/>
    </source>
</evidence>
<dbReference type="GO" id="GO:0009791">
    <property type="term" value="P:post-embryonic development"/>
    <property type="evidence" value="ECO:0007669"/>
    <property type="project" value="UniProtKB-ARBA"/>
</dbReference>
<dbReference type="PROSITE" id="PS51450">
    <property type="entry name" value="LRR"/>
    <property type="match status" value="2"/>
</dbReference>
<dbReference type="GO" id="GO:0004674">
    <property type="term" value="F:protein serine/threonine kinase activity"/>
    <property type="evidence" value="ECO:0007669"/>
    <property type="project" value="UniProtKB-EC"/>
</dbReference>
<keyword evidence="7 10" id="KW-1133">Transmembrane helix</keyword>
<dbReference type="SMART" id="SM00220">
    <property type="entry name" value="S_TKc"/>
    <property type="match status" value="1"/>
</dbReference>
<dbReference type="PROSITE" id="PS00108">
    <property type="entry name" value="PROTEIN_KINASE_ST"/>
    <property type="match status" value="1"/>
</dbReference>
<dbReference type="Proteomes" id="UP000593564">
    <property type="component" value="Unassembled WGS sequence"/>
</dbReference>
<dbReference type="Pfam" id="PF12799">
    <property type="entry name" value="LRR_4"/>
    <property type="match status" value="1"/>
</dbReference>
<dbReference type="GO" id="GO:0033612">
    <property type="term" value="F:receptor serine/threonine kinase binding"/>
    <property type="evidence" value="ECO:0007669"/>
    <property type="project" value="TreeGrafter"/>
</dbReference>
<dbReference type="FunFam" id="1.10.510.10:FF:001424">
    <property type="entry name" value="Protein kinase superfamily protein"/>
    <property type="match status" value="1"/>
</dbReference>
<proteinExistence type="inferred from homology"/>
<comment type="subcellular location">
    <subcellularLocation>
        <location evidence="1">Membrane</location>
        <topology evidence="1">Single-pass membrane protein</topology>
    </subcellularLocation>
</comment>
<evidence type="ECO:0000256" key="3">
    <source>
        <dbReference type="ARBA" id="ARBA00022614"/>
    </source>
</evidence>
<keyword evidence="3" id="KW-0433">Leucine-rich repeat</keyword>
<dbReference type="GO" id="GO:0016020">
    <property type="term" value="C:membrane"/>
    <property type="evidence" value="ECO:0007669"/>
    <property type="project" value="UniProtKB-SubCell"/>
</dbReference>